<dbReference type="OrthoDB" id="3199565at2"/>
<dbReference type="Proteomes" id="UP000199258">
    <property type="component" value="Unassembled WGS sequence"/>
</dbReference>
<sequence length="221" mass="24082">AQHPEHQRQYQLAGTAVPNSRITGTNSPYLPGWEGFTAVLTPPAEFEVPGLISRPRRFTAKLSYQGKPFTSIPIEVSPVEAGNADHHDRVTSEALALVGLPNSSPVPCMTLPGQVAQKIHACTDPVREPRRNDRAHDLVDLQLLEALIVNESLGEVRRASIAVFAKRERHAWPPTVVAHSHWSPIYAGALEGLEDLGLAASVEEAALRVQAFIDRVDESSD</sequence>
<reference evidence="2 3" key="1">
    <citation type="submission" date="2016-10" db="EMBL/GenBank/DDBJ databases">
        <authorList>
            <person name="de Groot N.N."/>
        </authorList>
    </citation>
    <scope>NUCLEOTIDE SEQUENCE [LARGE SCALE GENOMIC DNA]</scope>
    <source>
        <strain evidence="2 3">NP_1H</strain>
    </source>
</reference>
<dbReference type="InterPro" id="IPR014942">
    <property type="entry name" value="AbiEii"/>
</dbReference>
<protein>
    <submittedName>
        <fullName evidence="2">Nucleotidyl transferase AbiEii toxin, Type IV TA system</fullName>
    </submittedName>
</protein>
<dbReference type="Pfam" id="PF08843">
    <property type="entry name" value="AbiEii"/>
    <property type="match status" value="1"/>
</dbReference>
<proteinExistence type="predicted"/>
<organism evidence="2 3">
    <name type="scientific">Arthrobacter subterraneus</name>
    <dbReference type="NCBI Taxonomy" id="335973"/>
    <lineage>
        <taxon>Bacteria</taxon>
        <taxon>Bacillati</taxon>
        <taxon>Actinomycetota</taxon>
        <taxon>Actinomycetes</taxon>
        <taxon>Micrococcales</taxon>
        <taxon>Micrococcaceae</taxon>
        <taxon>Arthrobacter</taxon>
    </lineage>
</organism>
<dbReference type="AlphaFoldDB" id="A0A1G8PYU2"/>
<dbReference type="GO" id="GO:0016740">
    <property type="term" value="F:transferase activity"/>
    <property type="evidence" value="ECO:0007669"/>
    <property type="project" value="UniProtKB-KW"/>
</dbReference>
<feature type="region of interest" description="Disordered" evidence="1">
    <location>
        <begin position="1"/>
        <end position="24"/>
    </location>
</feature>
<evidence type="ECO:0000313" key="2">
    <source>
        <dbReference type="EMBL" id="SDI97010.1"/>
    </source>
</evidence>
<feature type="non-terminal residue" evidence="2">
    <location>
        <position position="1"/>
    </location>
</feature>
<keyword evidence="3" id="KW-1185">Reference proteome</keyword>
<feature type="compositionally biased region" description="Polar residues" evidence="1">
    <location>
        <begin position="9"/>
        <end position="24"/>
    </location>
</feature>
<dbReference type="STRING" id="335973.SAMN04488693_1391"/>
<name>A0A1G8PYU2_9MICC</name>
<dbReference type="EMBL" id="FNDT01000039">
    <property type="protein sequence ID" value="SDI97010.1"/>
    <property type="molecule type" value="Genomic_DNA"/>
</dbReference>
<accession>A0A1G8PYU2</accession>
<dbReference type="RefSeq" id="WP_090588484.1">
    <property type="nucleotide sequence ID" value="NZ_FNDT01000039.1"/>
</dbReference>
<evidence type="ECO:0000256" key="1">
    <source>
        <dbReference type="SAM" id="MobiDB-lite"/>
    </source>
</evidence>
<gene>
    <name evidence="2" type="ORF">SAMN04488693_1391</name>
</gene>
<evidence type="ECO:0000313" key="3">
    <source>
        <dbReference type="Proteomes" id="UP000199258"/>
    </source>
</evidence>
<keyword evidence="2" id="KW-0808">Transferase</keyword>